<evidence type="ECO:0000256" key="2">
    <source>
        <dbReference type="ARBA" id="ARBA00022801"/>
    </source>
</evidence>
<dbReference type="InterPro" id="IPR029058">
    <property type="entry name" value="AB_hydrolase_fold"/>
</dbReference>
<evidence type="ECO:0000313" key="5">
    <source>
        <dbReference type="EMBL" id="EHJ62860.1"/>
    </source>
</evidence>
<feature type="domain" description="Carboxylesterase type B" evidence="4">
    <location>
        <begin position="356"/>
        <end position="464"/>
    </location>
</feature>
<dbReference type="eggNOG" id="COG2272">
    <property type="taxonomic scope" value="Bacteria"/>
</dbReference>
<dbReference type="PROSITE" id="PS51318">
    <property type="entry name" value="TAT"/>
    <property type="match status" value="1"/>
</dbReference>
<organism evidence="5 6">
    <name type="scientific">Novosphingobium pentaromativorans US6-1</name>
    <dbReference type="NCBI Taxonomy" id="1088721"/>
    <lineage>
        <taxon>Bacteria</taxon>
        <taxon>Pseudomonadati</taxon>
        <taxon>Pseudomonadota</taxon>
        <taxon>Alphaproteobacteria</taxon>
        <taxon>Sphingomonadales</taxon>
        <taxon>Sphingomonadaceae</taxon>
        <taxon>Novosphingobium</taxon>
    </lineage>
</organism>
<reference evidence="5 6" key="1">
    <citation type="journal article" date="2012" name="J. Bacteriol.">
        <title>Genome sequence of benzo(a)pyrene-degrading bacterium Novosphingobium pentaromativorans US6-1.</title>
        <authorList>
            <person name="Luo Y.R."/>
            <person name="Kang S.G."/>
            <person name="Kim S.J."/>
            <person name="Kim M.R."/>
            <person name="Li N."/>
            <person name="Lee J.H."/>
            <person name="Kwon K.K."/>
        </authorList>
    </citation>
    <scope>NUCLEOTIDE SEQUENCE [LARGE SCALE GENOMIC DNA]</scope>
    <source>
        <strain evidence="5 6">US6-1</strain>
    </source>
</reference>
<dbReference type="KEGG" id="npn:JI59_19360"/>
<dbReference type="InterPro" id="IPR002018">
    <property type="entry name" value="CarbesteraseB"/>
</dbReference>
<dbReference type="SUPFAM" id="SSF53474">
    <property type="entry name" value="alpha/beta-Hydrolases"/>
    <property type="match status" value="1"/>
</dbReference>
<dbReference type="PATRIC" id="fig|1088721.3.peg.150"/>
<comment type="similarity">
    <text evidence="1 3">Belongs to the type-B carboxylesterase/lipase family.</text>
</comment>
<dbReference type="PANTHER" id="PTHR11559">
    <property type="entry name" value="CARBOXYLESTERASE"/>
    <property type="match status" value="1"/>
</dbReference>
<feature type="domain" description="Carboxylesterase type B" evidence="4">
    <location>
        <begin position="35"/>
        <end position="349"/>
    </location>
</feature>
<gene>
    <name evidence="5" type="ORF">NSU_0154</name>
</gene>
<dbReference type="InterPro" id="IPR006311">
    <property type="entry name" value="TAT_signal"/>
</dbReference>
<feature type="chain" id="PRO_5005132509" description="Carboxylic ester hydrolase" evidence="3">
    <location>
        <begin position="34"/>
        <end position="561"/>
    </location>
</feature>
<dbReference type="STRING" id="1088721.JI59_19360"/>
<accession>G6E733</accession>
<dbReference type="Gene3D" id="3.40.50.1820">
    <property type="entry name" value="alpha/beta hydrolase"/>
    <property type="match status" value="2"/>
</dbReference>
<dbReference type="GO" id="GO:0016787">
    <property type="term" value="F:hydrolase activity"/>
    <property type="evidence" value="ECO:0007669"/>
    <property type="project" value="UniProtKB-KW"/>
</dbReference>
<evidence type="ECO:0000256" key="3">
    <source>
        <dbReference type="RuleBase" id="RU361235"/>
    </source>
</evidence>
<evidence type="ECO:0000259" key="4">
    <source>
        <dbReference type="Pfam" id="PF00135"/>
    </source>
</evidence>
<dbReference type="AlphaFoldDB" id="G6E733"/>
<dbReference type="InterPro" id="IPR019826">
    <property type="entry name" value="Carboxylesterase_B_AS"/>
</dbReference>
<dbReference type="ESTHER" id="9sphn-g6e733">
    <property type="family name" value="Carb_B_Bacteria"/>
</dbReference>
<dbReference type="InterPro" id="IPR050309">
    <property type="entry name" value="Type-B_Carboxylest/Lipase"/>
</dbReference>
<proteinExistence type="inferred from homology"/>
<dbReference type="EMBL" id="AGFM01000005">
    <property type="protein sequence ID" value="EHJ62860.1"/>
    <property type="molecule type" value="Genomic_DNA"/>
</dbReference>
<feature type="signal peptide" evidence="3">
    <location>
        <begin position="1"/>
        <end position="33"/>
    </location>
</feature>
<dbReference type="PROSITE" id="PS00122">
    <property type="entry name" value="CARBOXYLESTERASE_B_1"/>
    <property type="match status" value="1"/>
</dbReference>
<dbReference type="EC" id="3.1.1.-" evidence="3"/>
<keyword evidence="3" id="KW-0732">Signal</keyword>
<comment type="caution">
    <text evidence="5">The sequence shown here is derived from an EMBL/GenBank/DDBJ whole genome shotgun (WGS) entry which is preliminary data.</text>
</comment>
<evidence type="ECO:0000313" key="6">
    <source>
        <dbReference type="Proteomes" id="UP000004030"/>
    </source>
</evidence>
<dbReference type="Proteomes" id="UP000004030">
    <property type="component" value="Unassembled WGS sequence"/>
</dbReference>
<evidence type="ECO:0000256" key="1">
    <source>
        <dbReference type="ARBA" id="ARBA00005964"/>
    </source>
</evidence>
<keyword evidence="6" id="KW-1185">Reference proteome</keyword>
<keyword evidence="2 3" id="KW-0378">Hydrolase</keyword>
<sequence>MYKRERRTVMLRRTLTILLAIAAPAALPPAASASSTEVPLESGRIRGSEVDGVLSWKGIPFARPPIGALRWRAPQPAKPWSGVRETAQYSNDCMQVPFPSDAAPLGTQPAEDCLYANVWRPANDRQRLPVMVWIYGGGFVNGGASPPTYAGANLAREGIVFVSFNYRVGRFGTFAFPQLTKDDPDDGRLGNYGTMDQIAALQWVRRNIAAFGGDADNVTIVGESAGGMSVHQLATSPLSQGLFQRAVVMSGGNGRSEGGKSLSEVEEIGKNFARRHGIDPDAPDALARLRALSADEVTDGLNLMHRGEGPDTNAAPFVDGTVLVDTGKAYAAGRFAKVPMMIGATSADIGGKSGYMIAGARDAAGVISDQGVPVWSYRFSYVSDSIGKPGAQHASEIPYFLDNTAIKYGAATSAKDEAVGETVSSYLLNFVKTGNPNGSGLPEWPKYSRAEDRIMDFSASGQAVAQRDPWGQEIEQTLRKMADARNSGSITSLTTPIGEMLDDAQAKAVLAKHFPELVNNPQLGMARGMTLEALKGYMPQLLTQARLDALDADLGQLSPVK</sequence>
<dbReference type="Pfam" id="PF00135">
    <property type="entry name" value="COesterase"/>
    <property type="match status" value="2"/>
</dbReference>
<name>G6E733_9SPHN</name>
<protein>
    <recommendedName>
        <fullName evidence="3">Carboxylic ester hydrolase</fullName>
        <ecNumber evidence="3">3.1.1.-</ecNumber>
    </recommendedName>
</protein>